<dbReference type="OrthoDB" id="426718at2759"/>
<dbReference type="AlphaFoldDB" id="A0A9P5HE61"/>
<sequence length="179" mass="20093">MKACLARRANYVTVIVAAISSDDSTKLHQESGLRTGDTQIVYVADQPDAQNGLSLPQNKGNEAMVYLTYLIDHYDNLPEVMVFMHGHRTTWHNNALLRRSSALTVNKLRPETVVQRGFVNLACDKVLKRTIEPMPGVSGPSVLDLTREDWGAEGQDSTLHSQSPEHLYRIIFDSYRVLL</sequence>
<dbReference type="EMBL" id="JAANBB010000016">
    <property type="protein sequence ID" value="KAF7555935.1"/>
    <property type="molecule type" value="Genomic_DNA"/>
</dbReference>
<evidence type="ECO:0000313" key="1">
    <source>
        <dbReference type="EMBL" id="KAF7555935.1"/>
    </source>
</evidence>
<protein>
    <submittedName>
        <fullName evidence="1">Uncharacterized protein</fullName>
    </submittedName>
</protein>
<name>A0A9P5HE61_9HYPO</name>
<dbReference type="PANTHER" id="PTHR37490:SF2">
    <property type="match status" value="1"/>
</dbReference>
<dbReference type="PANTHER" id="PTHR37490">
    <property type="entry name" value="EXPRESSED PROTEIN"/>
    <property type="match status" value="1"/>
</dbReference>
<reference evidence="1" key="1">
    <citation type="submission" date="2020-03" db="EMBL/GenBank/DDBJ databases">
        <title>Draft Genome Sequence of Cylindrodendrum hubeiense.</title>
        <authorList>
            <person name="Buettner E."/>
            <person name="Kellner H."/>
        </authorList>
    </citation>
    <scope>NUCLEOTIDE SEQUENCE</scope>
    <source>
        <strain evidence="1">IHI 201604</strain>
    </source>
</reference>
<organism evidence="1 2">
    <name type="scientific">Cylindrodendrum hubeiense</name>
    <dbReference type="NCBI Taxonomy" id="595255"/>
    <lineage>
        <taxon>Eukaryota</taxon>
        <taxon>Fungi</taxon>
        <taxon>Dikarya</taxon>
        <taxon>Ascomycota</taxon>
        <taxon>Pezizomycotina</taxon>
        <taxon>Sordariomycetes</taxon>
        <taxon>Hypocreomycetidae</taxon>
        <taxon>Hypocreales</taxon>
        <taxon>Nectriaceae</taxon>
        <taxon>Cylindrodendrum</taxon>
    </lineage>
</organism>
<dbReference type="InterPro" id="IPR021838">
    <property type="entry name" value="DUF3431"/>
</dbReference>
<dbReference type="Proteomes" id="UP000722485">
    <property type="component" value="Unassembled WGS sequence"/>
</dbReference>
<keyword evidence="2" id="KW-1185">Reference proteome</keyword>
<evidence type="ECO:0000313" key="2">
    <source>
        <dbReference type="Proteomes" id="UP000722485"/>
    </source>
</evidence>
<gene>
    <name evidence="1" type="ORF">G7Z17_g1817</name>
</gene>
<proteinExistence type="predicted"/>
<comment type="caution">
    <text evidence="1">The sequence shown here is derived from an EMBL/GenBank/DDBJ whole genome shotgun (WGS) entry which is preliminary data.</text>
</comment>
<dbReference type="Pfam" id="PF11913">
    <property type="entry name" value="DUF3431"/>
    <property type="match status" value="1"/>
</dbReference>
<accession>A0A9P5HE61</accession>